<keyword evidence="1" id="KW-0812">Transmembrane</keyword>
<protein>
    <submittedName>
        <fullName evidence="2">Uncharacterized protein</fullName>
    </submittedName>
</protein>
<evidence type="ECO:0000256" key="1">
    <source>
        <dbReference type="SAM" id="Phobius"/>
    </source>
</evidence>
<dbReference type="AlphaFoldDB" id="A0A0A9FQU8"/>
<accession>A0A0A9FQU8</accession>
<sequence>MVVYLMMVFDVGLVDTFGAALWYCDMVMLWLVVITLFDSQLGLVHGATPQEVPYHQRG</sequence>
<proteinExistence type="predicted"/>
<keyword evidence="1" id="KW-0472">Membrane</keyword>
<dbReference type="EMBL" id="GBRH01182681">
    <property type="protein sequence ID" value="JAE15215.1"/>
    <property type="molecule type" value="Transcribed_RNA"/>
</dbReference>
<reference evidence="2" key="1">
    <citation type="submission" date="2014-09" db="EMBL/GenBank/DDBJ databases">
        <authorList>
            <person name="Magalhaes I.L.F."/>
            <person name="Oliveira U."/>
            <person name="Santos F.R."/>
            <person name="Vidigal T.H.D.A."/>
            <person name="Brescovit A.D."/>
            <person name="Santos A.J."/>
        </authorList>
    </citation>
    <scope>NUCLEOTIDE SEQUENCE</scope>
    <source>
        <tissue evidence="2">Shoot tissue taken approximately 20 cm above the soil surface</tissue>
    </source>
</reference>
<evidence type="ECO:0000313" key="2">
    <source>
        <dbReference type="EMBL" id="JAE15215.1"/>
    </source>
</evidence>
<reference evidence="2" key="2">
    <citation type="journal article" date="2015" name="Data Brief">
        <title>Shoot transcriptome of the giant reed, Arundo donax.</title>
        <authorList>
            <person name="Barrero R.A."/>
            <person name="Guerrero F.D."/>
            <person name="Moolhuijzen P."/>
            <person name="Goolsby J.A."/>
            <person name="Tidwell J."/>
            <person name="Bellgard S.E."/>
            <person name="Bellgard M.I."/>
        </authorList>
    </citation>
    <scope>NUCLEOTIDE SEQUENCE</scope>
    <source>
        <tissue evidence="2">Shoot tissue taken approximately 20 cm above the soil surface</tissue>
    </source>
</reference>
<name>A0A0A9FQU8_ARUDO</name>
<keyword evidence="1" id="KW-1133">Transmembrane helix</keyword>
<feature type="transmembrane region" description="Helical" evidence="1">
    <location>
        <begin position="20"/>
        <end position="37"/>
    </location>
</feature>
<organism evidence="2">
    <name type="scientific">Arundo donax</name>
    <name type="common">Giant reed</name>
    <name type="synonym">Donax arundinaceus</name>
    <dbReference type="NCBI Taxonomy" id="35708"/>
    <lineage>
        <taxon>Eukaryota</taxon>
        <taxon>Viridiplantae</taxon>
        <taxon>Streptophyta</taxon>
        <taxon>Embryophyta</taxon>
        <taxon>Tracheophyta</taxon>
        <taxon>Spermatophyta</taxon>
        <taxon>Magnoliopsida</taxon>
        <taxon>Liliopsida</taxon>
        <taxon>Poales</taxon>
        <taxon>Poaceae</taxon>
        <taxon>PACMAD clade</taxon>
        <taxon>Arundinoideae</taxon>
        <taxon>Arundineae</taxon>
        <taxon>Arundo</taxon>
    </lineage>
</organism>